<dbReference type="STRING" id="555512.SAMN04487993_101423"/>
<dbReference type="PANTHER" id="PTHR28620:SF1">
    <property type="entry name" value="CENP-V_GFA DOMAIN-CONTAINING PROTEIN"/>
    <property type="match status" value="1"/>
</dbReference>
<reference evidence="7" key="1">
    <citation type="submission" date="2016-10" db="EMBL/GenBank/DDBJ databases">
        <authorList>
            <person name="Varghese N."/>
            <person name="Submissions S."/>
        </authorList>
    </citation>
    <scope>NUCLEOTIDE SEQUENCE [LARGE SCALE GENOMIC DNA]</scope>
    <source>
        <strain evidence="7">DSM 26424</strain>
    </source>
</reference>
<dbReference type="AlphaFoldDB" id="A0A1G8Q0Q6"/>
<dbReference type="EMBL" id="FNEJ01000014">
    <property type="protein sequence ID" value="SDI98228.1"/>
    <property type="molecule type" value="Genomic_DNA"/>
</dbReference>
<dbReference type="Pfam" id="PF04828">
    <property type="entry name" value="GFA"/>
    <property type="match status" value="1"/>
</dbReference>
<keyword evidence="3" id="KW-0862">Zinc</keyword>
<evidence type="ECO:0000256" key="1">
    <source>
        <dbReference type="ARBA" id="ARBA00005495"/>
    </source>
</evidence>
<proteinExistence type="inferred from homology"/>
<evidence type="ECO:0000259" key="5">
    <source>
        <dbReference type="PROSITE" id="PS51891"/>
    </source>
</evidence>
<feature type="domain" description="CENP-V/GFA" evidence="5">
    <location>
        <begin position="5"/>
        <end position="113"/>
    </location>
</feature>
<protein>
    <submittedName>
        <fullName evidence="6">Uncharacterized conserved protein</fullName>
    </submittedName>
</protein>
<dbReference type="PROSITE" id="PS51891">
    <property type="entry name" value="CENP_V_GFA"/>
    <property type="match status" value="1"/>
</dbReference>
<dbReference type="Gene3D" id="2.170.150.70">
    <property type="match status" value="1"/>
</dbReference>
<organism evidence="6 7">
    <name type="scientific">Salipiger marinus</name>
    <dbReference type="NCBI Taxonomy" id="555512"/>
    <lineage>
        <taxon>Bacteria</taxon>
        <taxon>Pseudomonadati</taxon>
        <taxon>Pseudomonadota</taxon>
        <taxon>Alphaproteobacteria</taxon>
        <taxon>Rhodobacterales</taxon>
        <taxon>Roseobacteraceae</taxon>
        <taxon>Salipiger</taxon>
    </lineage>
</organism>
<dbReference type="PANTHER" id="PTHR28620">
    <property type="entry name" value="CENTROMERE PROTEIN V"/>
    <property type="match status" value="1"/>
</dbReference>
<dbReference type="SUPFAM" id="SSF51316">
    <property type="entry name" value="Mss4-like"/>
    <property type="match status" value="1"/>
</dbReference>
<evidence type="ECO:0000313" key="6">
    <source>
        <dbReference type="EMBL" id="SDI98228.1"/>
    </source>
</evidence>
<evidence type="ECO:0000256" key="4">
    <source>
        <dbReference type="SAM" id="MobiDB-lite"/>
    </source>
</evidence>
<evidence type="ECO:0000313" key="7">
    <source>
        <dbReference type="Proteomes" id="UP000199093"/>
    </source>
</evidence>
<dbReference type="OrthoDB" id="9807246at2"/>
<keyword evidence="2" id="KW-0479">Metal-binding</keyword>
<dbReference type="GO" id="GO:0046872">
    <property type="term" value="F:metal ion binding"/>
    <property type="evidence" value="ECO:0007669"/>
    <property type="project" value="UniProtKB-KW"/>
</dbReference>
<comment type="similarity">
    <text evidence="1">Belongs to the Gfa family.</text>
</comment>
<gene>
    <name evidence="6" type="ORF">SAMN04487993_101423</name>
</gene>
<evidence type="ECO:0000256" key="3">
    <source>
        <dbReference type="ARBA" id="ARBA00022833"/>
    </source>
</evidence>
<dbReference type="InterPro" id="IPR011057">
    <property type="entry name" value="Mss4-like_sf"/>
</dbReference>
<dbReference type="Proteomes" id="UP000199093">
    <property type="component" value="Unassembled WGS sequence"/>
</dbReference>
<feature type="region of interest" description="Disordered" evidence="4">
    <location>
        <begin position="103"/>
        <end position="127"/>
    </location>
</feature>
<keyword evidence="7" id="KW-1185">Reference proteome</keyword>
<dbReference type="GO" id="GO:0016846">
    <property type="term" value="F:carbon-sulfur lyase activity"/>
    <property type="evidence" value="ECO:0007669"/>
    <property type="project" value="InterPro"/>
</dbReference>
<evidence type="ECO:0000256" key="2">
    <source>
        <dbReference type="ARBA" id="ARBA00022723"/>
    </source>
</evidence>
<dbReference type="InterPro" id="IPR052355">
    <property type="entry name" value="CENP-V-like"/>
</dbReference>
<accession>A0A1G8Q0Q6</accession>
<dbReference type="RefSeq" id="WP_089848886.1">
    <property type="nucleotide sequence ID" value="NZ_FNEJ01000014.1"/>
</dbReference>
<dbReference type="InterPro" id="IPR006913">
    <property type="entry name" value="CENP-V/GFA"/>
</dbReference>
<sequence>MTDPLTATCHCGAVELRVTLTDGLATARRCDCSFCRRRGAPAVTAPMGGVEVLRGAEQLTLYQFGTMTAQHHFCAVCGIYMFHRRRSNPNEYGVNMGTLAGVNPAEHEPIPWSDGVNHPSDAPGRQT</sequence>
<name>A0A1G8Q0Q6_9RHOB</name>